<dbReference type="SUPFAM" id="SSF140500">
    <property type="entry name" value="BAS1536-like"/>
    <property type="match status" value="1"/>
</dbReference>
<evidence type="ECO:0000313" key="1">
    <source>
        <dbReference type="EMBL" id="MCY6483837.1"/>
    </source>
</evidence>
<reference evidence="1" key="1">
    <citation type="submission" date="2022-12" db="EMBL/GenBank/DDBJ databases">
        <authorList>
            <person name="Wang J."/>
        </authorList>
    </citation>
    <scope>NUCLEOTIDE SEQUENCE</scope>
    <source>
        <strain evidence="1">HY-45-18</strain>
    </source>
</reference>
<evidence type="ECO:0000313" key="2">
    <source>
        <dbReference type="Proteomes" id="UP001078443"/>
    </source>
</evidence>
<protein>
    <submittedName>
        <fullName evidence="1">Aspartyl-phosphate phosphatase Spo0E family protein</fullName>
    </submittedName>
</protein>
<dbReference type="Pfam" id="PF09388">
    <property type="entry name" value="SpoOE-like"/>
    <property type="match status" value="1"/>
</dbReference>
<dbReference type="EMBL" id="JAPQER010000002">
    <property type="protein sequence ID" value="MCY6483837.1"/>
    <property type="molecule type" value="Genomic_DNA"/>
</dbReference>
<gene>
    <name evidence="1" type="ORF">OW763_05675</name>
</gene>
<dbReference type="Proteomes" id="UP001078443">
    <property type="component" value="Unassembled WGS sequence"/>
</dbReference>
<dbReference type="InterPro" id="IPR036638">
    <property type="entry name" value="HLH_DNA-bd_sf"/>
</dbReference>
<accession>A0ABT4CYA3</accession>
<dbReference type="InterPro" id="IPR037208">
    <property type="entry name" value="Spo0E-like_sf"/>
</dbReference>
<dbReference type="RefSeq" id="WP_268040112.1">
    <property type="nucleotide sequence ID" value="NZ_JAPQER010000002.1"/>
</dbReference>
<comment type="caution">
    <text evidence="1">The sequence shown here is derived from an EMBL/GenBank/DDBJ whole genome shotgun (WGS) entry which is preliminary data.</text>
</comment>
<dbReference type="Gene3D" id="4.10.280.10">
    <property type="entry name" value="Helix-loop-helix DNA-binding domain"/>
    <property type="match status" value="1"/>
</dbReference>
<sequence>MSFLCSNCDLNYNIEEGKEKLNNIIVEKKQNLVDDKVIKLSQLLDDLVYKCVVCKNNLNVISNLKLSLKDI</sequence>
<keyword evidence="2" id="KW-1185">Reference proteome</keyword>
<dbReference type="InterPro" id="IPR018540">
    <property type="entry name" value="Spo0E-like"/>
</dbReference>
<proteinExistence type="predicted"/>
<name>A0ABT4CYA3_9CLOT</name>
<organism evidence="1 2">
    <name type="scientific">Clostridium aestuarii</name>
    <dbReference type="NCBI Taxonomy" id="338193"/>
    <lineage>
        <taxon>Bacteria</taxon>
        <taxon>Bacillati</taxon>
        <taxon>Bacillota</taxon>
        <taxon>Clostridia</taxon>
        <taxon>Eubacteriales</taxon>
        <taxon>Clostridiaceae</taxon>
        <taxon>Clostridium</taxon>
    </lineage>
</organism>